<dbReference type="PANTHER" id="PTHR43434:SF1">
    <property type="entry name" value="PHOSPHOGLYCOLATE PHOSPHATASE"/>
    <property type="match status" value="1"/>
</dbReference>
<dbReference type="Gene3D" id="3.40.50.1000">
    <property type="entry name" value="HAD superfamily/HAD-like"/>
    <property type="match status" value="1"/>
</dbReference>
<proteinExistence type="inferred from homology"/>
<dbReference type="RefSeq" id="WP_284480036.1">
    <property type="nucleotide sequence ID" value="NZ_JASNJD010000003.1"/>
</dbReference>
<evidence type="ECO:0000256" key="7">
    <source>
        <dbReference type="ARBA" id="ARBA00022801"/>
    </source>
</evidence>
<dbReference type="InterPro" id="IPR023214">
    <property type="entry name" value="HAD_sf"/>
</dbReference>
<comment type="function">
    <text evidence="10">Specifically catalyzes the dephosphorylation of 2-phosphoglycolate. Is involved in the dissimilation of the intracellular 2-phosphoglycolate formed during the DNA repair of 3'-phosphoglycolate ends, a major class of DNA lesions induced by oxidative stress.</text>
</comment>
<dbReference type="PRINTS" id="PR00413">
    <property type="entry name" value="HADHALOGNASE"/>
</dbReference>
<evidence type="ECO:0000313" key="11">
    <source>
        <dbReference type="EMBL" id="MDK3017221.1"/>
    </source>
</evidence>
<keyword evidence="9 10" id="KW-0119">Carbohydrate metabolism</keyword>
<dbReference type="NCBIfam" id="TIGR01549">
    <property type="entry name" value="HAD-SF-IA-v1"/>
    <property type="match status" value="1"/>
</dbReference>
<evidence type="ECO:0000256" key="9">
    <source>
        <dbReference type="ARBA" id="ARBA00023277"/>
    </source>
</evidence>
<dbReference type="InterPro" id="IPR050155">
    <property type="entry name" value="HAD-like_hydrolase_sf"/>
</dbReference>
<accession>A0ABT7EY03</accession>
<feature type="binding site" evidence="10">
    <location>
        <position position="7"/>
    </location>
    <ligand>
        <name>Mg(2+)</name>
        <dbReference type="ChEBI" id="CHEBI:18420"/>
    </ligand>
</feature>
<gene>
    <name evidence="11" type="primary">gph</name>
    <name evidence="11" type="ORF">QO033_06005</name>
</gene>
<comment type="cofactor">
    <cofactor evidence="2 10">
        <name>Mg(2+)</name>
        <dbReference type="ChEBI" id="CHEBI:18420"/>
    </cofactor>
</comment>
<reference evidence="11 12" key="1">
    <citation type="submission" date="2023-05" db="EMBL/GenBank/DDBJ databases">
        <title>Pseudodonghicola sp. nov.</title>
        <authorList>
            <person name="Huang J."/>
        </authorList>
    </citation>
    <scope>NUCLEOTIDE SEQUENCE [LARGE SCALE GENOMIC DNA]</scope>
    <source>
        <strain evidence="11 12">IC7</strain>
    </source>
</reference>
<keyword evidence="12" id="KW-1185">Reference proteome</keyword>
<dbReference type="InterPro" id="IPR036412">
    <property type="entry name" value="HAD-like_sf"/>
</dbReference>
<evidence type="ECO:0000313" key="12">
    <source>
        <dbReference type="Proteomes" id="UP001243757"/>
    </source>
</evidence>
<keyword evidence="11" id="KW-0032">Aminotransferase</keyword>
<dbReference type="SFLD" id="SFLDS00003">
    <property type="entry name" value="Haloacid_Dehalogenase"/>
    <property type="match status" value="1"/>
</dbReference>
<feature type="active site" description="Nucleophile" evidence="10">
    <location>
        <position position="7"/>
    </location>
</feature>
<dbReference type="HAMAP" id="MF_00495">
    <property type="entry name" value="GPH_hydrolase_bact"/>
    <property type="match status" value="1"/>
</dbReference>
<protein>
    <recommendedName>
        <fullName evidence="5 10">Phosphoglycolate phosphatase</fullName>
        <shortName evidence="10">PGP</shortName>
        <shortName evidence="10">PGPase</shortName>
        <ecNumber evidence="5 10">3.1.3.18</ecNumber>
    </recommendedName>
</protein>
<keyword evidence="8 10" id="KW-0460">Magnesium</keyword>
<dbReference type="InterPro" id="IPR023198">
    <property type="entry name" value="PGP-like_dom2"/>
</dbReference>
<dbReference type="SFLD" id="SFLDG01129">
    <property type="entry name" value="C1.5:_HAD__Beta-PGM__Phosphata"/>
    <property type="match status" value="1"/>
</dbReference>
<name>A0ABT7EY03_9RHOB</name>
<dbReference type="PANTHER" id="PTHR43434">
    <property type="entry name" value="PHOSPHOGLYCOLATE PHOSPHATASE"/>
    <property type="match status" value="1"/>
</dbReference>
<dbReference type="SUPFAM" id="SSF56784">
    <property type="entry name" value="HAD-like"/>
    <property type="match status" value="1"/>
</dbReference>
<dbReference type="EMBL" id="JASNJD010000003">
    <property type="protein sequence ID" value="MDK3017221.1"/>
    <property type="molecule type" value="Genomic_DNA"/>
</dbReference>
<dbReference type="GO" id="GO:0008483">
    <property type="term" value="F:transaminase activity"/>
    <property type="evidence" value="ECO:0007669"/>
    <property type="project" value="UniProtKB-KW"/>
</dbReference>
<evidence type="ECO:0000256" key="4">
    <source>
        <dbReference type="ARBA" id="ARBA00006171"/>
    </source>
</evidence>
<keyword evidence="11" id="KW-0808">Transferase</keyword>
<evidence type="ECO:0000256" key="3">
    <source>
        <dbReference type="ARBA" id="ARBA00004818"/>
    </source>
</evidence>
<evidence type="ECO:0000256" key="10">
    <source>
        <dbReference type="HAMAP-Rule" id="MF_00495"/>
    </source>
</evidence>
<dbReference type="Gene3D" id="1.10.150.240">
    <property type="entry name" value="Putative phosphatase, domain 2"/>
    <property type="match status" value="1"/>
</dbReference>
<dbReference type="Proteomes" id="UP001243757">
    <property type="component" value="Unassembled WGS sequence"/>
</dbReference>
<evidence type="ECO:0000256" key="1">
    <source>
        <dbReference type="ARBA" id="ARBA00000830"/>
    </source>
</evidence>
<comment type="pathway">
    <text evidence="3 10">Organic acid metabolism; glycolate biosynthesis; glycolate from 2-phosphoglycolate: step 1/1.</text>
</comment>
<organism evidence="11 12">
    <name type="scientific">Pseudodonghicola flavimaris</name>
    <dbReference type="NCBI Taxonomy" id="3050036"/>
    <lineage>
        <taxon>Bacteria</taxon>
        <taxon>Pseudomonadati</taxon>
        <taxon>Pseudomonadota</taxon>
        <taxon>Alphaproteobacteria</taxon>
        <taxon>Rhodobacterales</taxon>
        <taxon>Paracoccaceae</taxon>
        <taxon>Pseudodonghicola</taxon>
    </lineage>
</organism>
<dbReference type="InterPro" id="IPR006439">
    <property type="entry name" value="HAD-SF_hydro_IA"/>
</dbReference>
<dbReference type="NCBIfam" id="TIGR01449">
    <property type="entry name" value="PGP_bact"/>
    <property type="match status" value="1"/>
</dbReference>
<keyword evidence="6 10" id="KW-0479">Metal-binding</keyword>
<comment type="similarity">
    <text evidence="4 10">Belongs to the HAD-like hydrolase superfamily. CbbY/CbbZ/Gph/YieH family.</text>
</comment>
<comment type="catalytic activity">
    <reaction evidence="1 10">
        <text>2-phosphoglycolate + H2O = glycolate + phosphate</text>
        <dbReference type="Rhea" id="RHEA:14369"/>
        <dbReference type="ChEBI" id="CHEBI:15377"/>
        <dbReference type="ChEBI" id="CHEBI:29805"/>
        <dbReference type="ChEBI" id="CHEBI:43474"/>
        <dbReference type="ChEBI" id="CHEBI:58033"/>
        <dbReference type="EC" id="3.1.3.18"/>
    </reaction>
</comment>
<feature type="binding site" evidence="10">
    <location>
        <position position="9"/>
    </location>
    <ligand>
        <name>Mg(2+)</name>
        <dbReference type="ChEBI" id="CHEBI:18420"/>
    </ligand>
</feature>
<evidence type="ECO:0000256" key="6">
    <source>
        <dbReference type="ARBA" id="ARBA00022723"/>
    </source>
</evidence>
<evidence type="ECO:0000256" key="5">
    <source>
        <dbReference type="ARBA" id="ARBA00013078"/>
    </source>
</evidence>
<dbReference type="EC" id="3.1.3.18" evidence="5 10"/>
<sequence length="215" mass="22625">MAAIVFDLDGTLIDSAPDIHAALNQVMTEAGGSPFDLATVISFIGGGVPLLVERALQAQGRPMAEHATLTARMLQVYGAASAVRTRLYPGLPETLETLRAAGHALGICTNKPEAPARDILDAFDLTRFFPVIIGGDTLAVKKPDPAPLEAAYAALPAGPRIYVGDSETDAETARRAGVPFLLFTEGYRKSPVEALPHRARFDDYAGFPALLAGAA</sequence>
<dbReference type="InterPro" id="IPR041492">
    <property type="entry name" value="HAD_2"/>
</dbReference>
<dbReference type="GO" id="GO:0008967">
    <property type="term" value="F:phosphoglycolate phosphatase activity"/>
    <property type="evidence" value="ECO:0007669"/>
    <property type="project" value="UniProtKB-EC"/>
</dbReference>
<evidence type="ECO:0000256" key="2">
    <source>
        <dbReference type="ARBA" id="ARBA00001946"/>
    </source>
</evidence>
<dbReference type="InterPro" id="IPR037512">
    <property type="entry name" value="PGPase_prok"/>
</dbReference>
<keyword evidence="7 10" id="KW-0378">Hydrolase</keyword>
<dbReference type="Pfam" id="PF13419">
    <property type="entry name" value="HAD_2"/>
    <property type="match status" value="1"/>
</dbReference>
<evidence type="ECO:0000256" key="8">
    <source>
        <dbReference type="ARBA" id="ARBA00022842"/>
    </source>
</evidence>
<feature type="binding site" evidence="10">
    <location>
        <position position="165"/>
    </location>
    <ligand>
        <name>Mg(2+)</name>
        <dbReference type="ChEBI" id="CHEBI:18420"/>
    </ligand>
</feature>
<comment type="caution">
    <text evidence="11">The sequence shown here is derived from an EMBL/GenBank/DDBJ whole genome shotgun (WGS) entry which is preliminary data.</text>
</comment>